<sequence length="222" mass="26159">MPRMARNKISSTVFLVIQKSELKLFRDDQDRKQFLALLKETKSKYQFACYGFSLCDDDQFGLIIHVKHQTISKIMQSLMIAYAKYYASEEKLYKERYKSYPIKNKADMDKAFDQLHKKDSPYASLCYYKGAREDSMQLIDYYTNQPFDIKPIQKLEIPEKIKLLCDDHHCTREDIQNNKELRNQCILEIYRETGCSLKDLAVLFEISPSMVSKIIKSEANQL</sequence>
<dbReference type="EMBL" id="JAOVQM010000006">
    <property type="protein sequence ID" value="MCV2232534.1"/>
    <property type="molecule type" value="Genomic_DNA"/>
</dbReference>
<dbReference type="RefSeq" id="WP_263608724.1">
    <property type="nucleotide sequence ID" value="NZ_JAOVQM010000006.1"/>
</dbReference>
<protein>
    <submittedName>
        <fullName evidence="2">Transposase</fullName>
    </submittedName>
</protein>
<organism evidence="2 3">
    <name type="scientific">Paracholeplasma manati</name>
    <dbReference type="NCBI Taxonomy" id="591373"/>
    <lineage>
        <taxon>Bacteria</taxon>
        <taxon>Bacillati</taxon>
        <taxon>Mycoplasmatota</taxon>
        <taxon>Mollicutes</taxon>
        <taxon>Acholeplasmatales</taxon>
        <taxon>Acholeplasmataceae</taxon>
        <taxon>Paracholeplasma</taxon>
    </lineage>
</organism>
<comment type="caution">
    <text evidence="2">The sequence shown here is derived from an EMBL/GenBank/DDBJ whole genome shotgun (WGS) entry which is preliminary data.</text>
</comment>
<reference evidence="2" key="1">
    <citation type="submission" date="2022-09" db="EMBL/GenBank/DDBJ databases">
        <title>Novel Mycoplasma species identified in domestic and wild animals.</title>
        <authorList>
            <person name="Volokhov D.V."/>
            <person name="Furtak V.A."/>
            <person name="Zagorodnyaya T.A."/>
        </authorList>
    </citation>
    <scope>NUCLEOTIDE SEQUENCE</scope>
    <source>
        <strain evidence="2">Oakley</strain>
    </source>
</reference>
<dbReference type="InterPro" id="IPR036515">
    <property type="entry name" value="Transposase_17_sf"/>
</dbReference>
<evidence type="ECO:0000313" key="2">
    <source>
        <dbReference type="EMBL" id="MCV2232534.1"/>
    </source>
</evidence>
<dbReference type="Proteomes" id="UP001177160">
    <property type="component" value="Unassembled WGS sequence"/>
</dbReference>
<proteinExistence type="predicted"/>
<evidence type="ECO:0000259" key="1">
    <source>
        <dbReference type="SMART" id="SM01321"/>
    </source>
</evidence>
<name>A0ABT2Y711_9MOLU</name>
<dbReference type="SUPFAM" id="SSF143422">
    <property type="entry name" value="Transposase IS200-like"/>
    <property type="match status" value="1"/>
</dbReference>
<accession>A0ABT2Y711</accession>
<gene>
    <name evidence="2" type="ORF">N7548_06825</name>
</gene>
<dbReference type="InterPro" id="IPR002686">
    <property type="entry name" value="Transposase_17"/>
</dbReference>
<evidence type="ECO:0000313" key="3">
    <source>
        <dbReference type="Proteomes" id="UP001177160"/>
    </source>
</evidence>
<feature type="domain" description="Transposase IS200-like" evidence="1">
    <location>
        <begin position="9"/>
        <end position="116"/>
    </location>
</feature>
<dbReference type="SMART" id="SM01321">
    <property type="entry name" value="Y1_Tnp"/>
    <property type="match status" value="1"/>
</dbReference>
<dbReference type="Gene3D" id="3.30.70.1290">
    <property type="entry name" value="Transposase IS200-like"/>
    <property type="match status" value="1"/>
</dbReference>
<keyword evidence="3" id="KW-1185">Reference proteome</keyword>